<sequence>MRFLMKMAFWLTLAFVVLPHTPLADLAIRTDDQAAARRSSAPAVVQGSAEAEGRENAGAERAPPRRSSAPAVVQGSAEAEGRENAGALETLFAAQRTLTDLGDFCTRNPSVCEAGSSMLSSLGLQAKDGAHIAHEYLNGQLGGEPAASAIASKLDALRAKMPETPKHGESIPVPTSRDAVTDALHTGTVKHGN</sequence>
<feature type="compositionally biased region" description="Low complexity" evidence="1">
    <location>
        <begin position="38"/>
        <end position="50"/>
    </location>
</feature>
<organism evidence="3 4">
    <name type="scientific">Paramesorhizobium deserti</name>
    <dbReference type="NCBI Taxonomy" id="1494590"/>
    <lineage>
        <taxon>Bacteria</taxon>
        <taxon>Pseudomonadati</taxon>
        <taxon>Pseudomonadota</taxon>
        <taxon>Alphaproteobacteria</taxon>
        <taxon>Hyphomicrobiales</taxon>
        <taxon>Phyllobacteriaceae</taxon>
        <taxon>Paramesorhizobium</taxon>
    </lineage>
</organism>
<feature type="region of interest" description="Disordered" evidence="1">
    <location>
        <begin position="38"/>
        <end position="82"/>
    </location>
</feature>
<dbReference type="Pfam" id="PF17264">
    <property type="entry name" value="DUF5330"/>
    <property type="match status" value="1"/>
</dbReference>
<accession>A0A135HYP8</accession>
<dbReference type="EMBL" id="LNTU01000001">
    <property type="protein sequence ID" value="KXF78293.1"/>
    <property type="molecule type" value="Genomic_DNA"/>
</dbReference>
<feature type="chain" id="PRO_5007465417" evidence="2">
    <location>
        <begin position="20"/>
        <end position="193"/>
    </location>
</feature>
<dbReference type="AlphaFoldDB" id="A0A135HYP8"/>
<evidence type="ECO:0000313" key="3">
    <source>
        <dbReference type="EMBL" id="KXF78293.1"/>
    </source>
</evidence>
<dbReference type="InterPro" id="IPR035220">
    <property type="entry name" value="DUF5330"/>
</dbReference>
<evidence type="ECO:0000256" key="1">
    <source>
        <dbReference type="SAM" id="MobiDB-lite"/>
    </source>
</evidence>
<reference evidence="3 4" key="1">
    <citation type="submission" date="2015-11" db="EMBL/GenBank/DDBJ databases">
        <title>Draft genome sequence of Paramesorhizobium deserti A-3-E, a strain highly resistant to diverse beta-lactam antibiotics.</title>
        <authorList>
            <person name="Lv R."/>
            <person name="Yang X."/>
            <person name="Fang N."/>
            <person name="Guo J."/>
            <person name="Luo X."/>
            <person name="Peng F."/>
            <person name="Yang R."/>
            <person name="Cui Y."/>
            <person name="Fang C."/>
            <person name="Song Y."/>
        </authorList>
    </citation>
    <scope>NUCLEOTIDE SEQUENCE [LARGE SCALE GENOMIC DNA]</scope>
    <source>
        <strain evidence="3 4">A-3-E</strain>
    </source>
</reference>
<keyword evidence="2" id="KW-0732">Signal</keyword>
<dbReference type="RefSeq" id="WP_068879563.1">
    <property type="nucleotide sequence ID" value="NZ_LNTU01000001.1"/>
</dbReference>
<dbReference type="Proteomes" id="UP000070107">
    <property type="component" value="Unassembled WGS sequence"/>
</dbReference>
<name>A0A135HYP8_9HYPH</name>
<evidence type="ECO:0000313" key="4">
    <source>
        <dbReference type="Proteomes" id="UP000070107"/>
    </source>
</evidence>
<protein>
    <submittedName>
        <fullName evidence="3">Uncharacterized protein</fullName>
    </submittedName>
</protein>
<feature type="signal peptide" evidence="2">
    <location>
        <begin position="1"/>
        <end position="19"/>
    </location>
</feature>
<comment type="caution">
    <text evidence="3">The sequence shown here is derived from an EMBL/GenBank/DDBJ whole genome shotgun (WGS) entry which is preliminary data.</text>
</comment>
<gene>
    <name evidence="3" type="ORF">ATN84_00355</name>
</gene>
<keyword evidence="4" id="KW-1185">Reference proteome</keyword>
<proteinExistence type="predicted"/>
<dbReference type="OrthoDB" id="7923950at2"/>
<dbReference type="STRING" id="1494590.ATN84_00355"/>
<evidence type="ECO:0000256" key="2">
    <source>
        <dbReference type="SAM" id="SignalP"/>
    </source>
</evidence>